<dbReference type="AlphaFoldDB" id="A0A3N9NZG7"/>
<dbReference type="EMBL" id="RQPI01000014">
    <property type="protein sequence ID" value="RQW09308.1"/>
    <property type="molecule type" value="Genomic_DNA"/>
</dbReference>
<proteinExistence type="predicted"/>
<keyword evidence="2" id="KW-1185">Reference proteome</keyword>
<comment type="caution">
    <text evidence="1">The sequence shown here is derived from an EMBL/GenBank/DDBJ whole genome shotgun (WGS) entry which is preliminary data.</text>
</comment>
<sequence>MKISITRAAERHGEVYFASAYGEGKGQWLGASPFVPGEECEAEFELPELFIKWVDLVPAPGQPPAVSIEAGKNVLTGTLEDIEEDGTAYMRLGESLIMFECLGEPMAIGGTVELTAGILRIYPAAY</sequence>
<accession>A0A3N9NZG7</accession>
<evidence type="ECO:0000313" key="2">
    <source>
        <dbReference type="Proteomes" id="UP000282529"/>
    </source>
</evidence>
<dbReference type="RefSeq" id="WP_124697131.1">
    <property type="nucleotide sequence ID" value="NZ_JBHUFE010000014.1"/>
</dbReference>
<name>A0A3N9NZG7_9BACL</name>
<dbReference type="Proteomes" id="UP000282529">
    <property type="component" value="Unassembled WGS sequence"/>
</dbReference>
<reference evidence="1 2" key="1">
    <citation type="submission" date="2018-11" db="EMBL/GenBank/DDBJ databases">
        <title>Genome sequence of strain 7197.</title>
        <authorList>
            <person name="Gao J."/>
            <person name="Sun J."/>
        </authorList>
    </citation>
    <scope>NUCLEOTIDE SEQUENCE [LARGE SCALE GENOMIC DNA]</scope>
    <source>
        <strain evidence="1 2">7197</strain>
    </source>
</reference>
<dbReference type="OrthoDB" id="2937251at2"/>
<evidence type="ECO:0000313" key="1">
    <source>
        <dbReference type="EMBL" id="RQW09308.1"/>
    </source>
</evidence>
<gene>
    <name evidence="1" type="ORF">EH198_19195</name>
</gene>
<protein>
    <submittedName>
        <fullName evidence="1">Uncharacterized protein</fullName>
    </submittedName>
</protein>
<organism evidence="1 2">
    <name type="scientific">Paenibacillus rhizophilus</name>
    <dbReference type="NCBI Taxonomy" id="1850366"/>
    <lineage>
        <taxon>Bacteria</taxon>
        <taxon>Bacillati</taxon>
        <taxon>Bacillota</taxon>
        <taxon>Bacilli</taxon>
        <taxon>Bacillales</taxon>
        <taxon>Paenibacillaceae</taxon>
        <taxon>Paenibacillus</taxon>
    </lineage>
</organism>